<keyword evidence="2 4" id="KW-0808">Transferase</keyword>
<dbReference type="NCBIfam" id="TIGR03438">
    <property type="entry name" value="egtD_ergothio"/>
    <property type="match status" value="1"/>
</dbReference>
<gene>
    <name evidence="4" type="primary">egtD</name>
    <name evidence="4" type="ORF">CA85_52400</name>
</gene>
<evidence type="ECO:0000259" key="3">
    <source>
        <dbReference type="Pfam" id="PF10017"/>
    </source>
</evidence>
<keyword evidence="1 4" id="KW-0489">Methyltransferase</keyword>
<protein>
    <submittedName>
        <fullName evidence="4">Histidine-specific methyltransferase EgtD</fullName>
        <ecNumber evidence="4">2.1.1.44</ecNumber>
    </submittedName>
</protein>
<evidence type="ECO:0000313" key="5">
    <source>
        <dbReference type="Proteomes" id="UP000318053"/>
    </source>
</evidence>
<accession>A0A5C5WN92</accession>
<organism evidence="4 5">
    <name type="scientific">Allorhodopirellula solitaria</name>
    <dbReference type="NCBI Taxonomy" id="2527987"/>
    <lineage>
        <taxon>Bacteria</taxon>
        <taxon>Pseudomonadati</taxon>
        <taxon>Planctomycetota</taxon>
        <taxon>Planctomycetia</taxon>
        <taxon>Pirellulales</taxon>
        <taxon>Pirellulaceae</taxon>
        <taxon>Allorhodopirellula</taxon>
    </lineage>
</organism>
<evidence type="ECO:0000256" key="2">
    <source>
        <dbReference type="ARBA" id="ARBA00022679"/>
    </source>
</evidence>
<dbReference type="GO" id="GO:0032259">
    <property type="term" value="P:methylation"/>
    <property type="evidence" value="ECO:0007669"/>
    <property type="project" value="UniProtKB-KW"/>
</dbReference>
<dbReference type="InterPro" id="IPR017804">
    <property type="entry name" value="MeTrfase_EgtD-like"/>
</dbReference>
<dbReference type="PIRSF" id="PIRSF018005">
    <property type="entry name" value="UCP018005"/>
    <property type="match status" value="1"/>
</dbReference>
<proteinExistence type="predicted"/>
<evidence type="ECO:0000313" key="4">
    <source>
        <dbReference type="EMBL" id="TWT51655.1"/>
    </source>
</evidence>
<reference evidence="4 5" key="1">
    <citation type="submission" date="2019-02" db="EMBL/GenBank/DDBJ databases">
        <title>Deep-cultivation of Planctomycetes and their phenomic and genomic characterization uncovers novel biology.</title>
        <authorList>
            <person name="Wiegand S."/>
            <person name="Jogler M."/>
            <person name="Boedeker C."/>
            <person name="Pinto D."/>
            <person name="Vollmers J."/>
            <person name="Rivas-Marin E."/>
            <person name="Kohn T."/>
            <person name="Peeters S.H."/>
            <person name="Heuer A."/>
            <person name="Rast P."/>
            <person name="Oberbeckmann S."/>
            <person name="Bunk B."/>
            <person name="Jeske O."/>
            <person name="Meyerdierks A."/>
            <person name="Storesund J.E."/>
            <person name="Kallscheuer N."/>
            <person name="Luecker S."/>
            <person name="Lage O.M."/>
            <person name="Pohl T."/>
            <person name="Merkel B.J."/>
            <person name="Hornburger P."/>
            <person name="Mueller R.-W."/>
            <person name="Bruemmer F."/>
            <person name="Labrenz M."/>
            <person name="Spormann A.M."/>
            <person name="Op Den Camp H."/>
            <person name="Overmann J."/>
            <person name="Amann R."/>
            <person name="Jetten M.S.M."/>
            <person name="Mascher T."/>
            <person name="Medema M.H."/>
            <person name="Devos D.P."/>
            <person name="Kaster A.-K."/>
            <person name="Ovreas L."/>
            <person name="Rohde M."/>
            <person name="Galperin M.Y."/>
            <person name="Jogler C."/>
        </authorList>
    </citation>
    <scope>NUCLEOTIDE SEQUENCE [LARGE SCALE GENOMIC DNA]</scope>
    <source>
        <strain evidence="4 5">CA85</strain>
    </source>
</reference>
<dbReference type="Proteomes" id="UP000318053">
    <property type="component" value="Unassembled WGS sequence"/>
</dbReference>
<dbReference type="InterPro" id="IPR019257">
    <property type="entry name" value="MeTrfase_dom"/>
</dbReference>
<name>A0A5C5WN92_9BACT</name>
<dbReference type="AlphaFoldDB" id="A0A5C5WN92"/>
<dbReference type="GO" id="GO:0052706">
    <property type="term" value="F:L-histidine N(alpha)-methyltransferase activity"/>
    <property type="evidence" value="ECO:0007669"/>
    <property type="project" value="UniProtKB-EC"/>
</dbReference>
<dbReference type="EC" id="2.1.1.44" evidence="4"/>
<keyword evidence="5" id="KW-1185">Reference proteome</keyword>
<dbReference type="Pfam" id="PF10017">
    <property type="entry name" value="Methyltransf_33"/>
    <property type="match status" value="1"/>
</dbReference>
<comment type="caution">
    <text evidence="4">The sequence shown here is derived from an EMBL/GenBank/DDBJ whole genome shotgun (WGS) entry which is preliminary data.</text>
</comment>
<feature type="domain" description="Histidine-specific methyltransferase SAM-dependent" evidence="3">
    <location>
        <begin position="32"/>
        <end position="332"/>
    </location>
</feature>
<dbReference type="InterPro" id="IPR051128">
    <property type="entry name" value="EgtD_Methyltrsf_superfamily"/>
</dbReference>
<dbReference type="PANTHER" id="PTHR43397">
    <property type="entry name" value="ERGOTHIONEINE BIOSYNTHESIS PROTEIN 1"/>
    <property type="match status" value="1"/>
</dbReference>
<dbReference type="InterPro" id="IPR029063">
    <property type="entry name" value="SAM-dependent_MTases_sf"/>
</dbReference>
<dbReference type="SUPFAM" id="SSF53335">
    <property type="entry name" value="S-adenosyl-L-methionine-dependent methyltransferases"/>
    <property type="match status" value="1"/>
</dbReference>
<dbReference type="PANTHER" id="PTHR43397:SF1">
    <property type="entry name" value="ERGOTHIONEINE BIOSYNTHESIS PROTEIN 1"/>
    <property type="match status" value="1"/>
</dbReference>
<dbReference type="EMBL" id="SJPK01000046">
    <property type="protein sequence ID" value="TWT51655.1"/>
    <property type="molecule type" value="Genomic_DNA"/>
</dbReference>
<dbReference type="RefSeq" id="WP_246113116.1">
    <property type="nucleotide sequence ID" value="NZ_SJPK01000046.1"/>
</dbReference>
<dbReference type="Gene3D" id="3.40.50.150">
    <property type="entry name" value="Vaccinia Virus protein VP39"/>
    <property type="match status" value="1"/>
</dbReference>
<sequence>MAPSNLKATSPPTCRIPPGPINAAVEPKVNGFAREVVKGLLESPKRIDSKHLYDERGSKLFDKICQLPEYYLTRTEQEIMQANVADIVREVGPNALLVELGSGSSQKTRLLLDRLEAPRAYVPIDISAEHLRATARRLRAKYPALEVKPIVGDFTHQIEMPAGFADTSVCIYFPGSTIGNLPRDDAKKLLRIIADRCGQDGGLLIGFDLHKSKSVLEAAYNDSQGVTAAFSINLLRRLNREANANFDIQRFRHVAFYNPSMSRIEIYLESIQDQVVRVGGGDISFARHERILTEYSHKYTLAGFSEMAEESGLTPTSVWLDQRNYFAVMYLEARDGS</sequence>
<evidence type="ECO:0000256" key="1">
    <source>
        <dbReference type="ARBA" id="ARBA00022603"/>
    </source>
</evidence>
<dbReference type="InterPro" id="IPR035094">
    <property type="entry name" value="EgtD"/>
</dbReference>